<feature type="domain" description="dUTPase-like" evidence="6">
    <location>
        <begin position="29"/>
        <end position="160"/>
    </location>
</feature>
<accession>A0A0J7KQW4</accession>
<keyword evidence="5" id="KW-0460">Magnesium</keyword>
<gene>
    <name evidence="7" type="ORF">RF55_7365</name>
</gene>
<evidence type="ECO:0000313" key="8">
    <source>
        <dbReference type="Proteomes" id="UP000036403"/>
    </source>
</evidence>
<sequence length="161" mass="17747">MSEEKTHPIHAGPVKIIFIKAEGKPYSDKIEFPTKATKYSTGYDIHSAIDITIPAGKHAIVPTGLKFDIPDKAPIDFQVRSRSGLSVKKRVDVTNSPGTIDRDYTGELDVPLTNYSDEDFEIKAGDRIAQIVFNQLADVYLPQATTLDKERGDNDFGHSGV</sequence>
<dbReference type="SUPFAM" id="SSF51283">
    <property type="entry name" value="dUTPase-like"/>
    <property type="match status" value="1"/>
</dbReference>
<evidence type="ECO:0000256" key="1">
    <source>
        <dbReference type="ARBA" id="ARBA00005142"/>
    </source>
</evidence>
<dbReference type="PaxDb" id="67767-A0A0J7KQW4"/>
<keyword evidence="4 5" id="KW-0546">Nucleotide metabolism</keyword>
<comment type="pathway">
    <text evidence="1 5">Pyrimidine metabolism; dUMP biosynthesis; dUMP from dCTP (dUTP route): step 2/2.</text>
</comment>
<dbReference type="InterPro" id="IPR036157">
    <property type="entry name" value="dUTPase-like_sf"/>
</dbReference>
<comment type="caution">
    <text evidence="7">The sequence shown here is derived from an EMBL/GenBank/DDBJ whole genome shotgun (WGS) entry which is preliminary data.</text>
</comment>
<evidence type="ECO:0000259" key="6">
    <source>
        <dbReference type="Pfam" id="PF00692"/>
    </source>
</evidence>
<dbReference type="GO" id="GO:0000287">
    <property type="term" value="F:magnesium ion binding"/>
    <property type="evidence" value="ECO:0007669"/>
    <property type="project" value="UniProtKB-UniRule"/>
</dbReference>
<dbReference type="PANTHER" id="PTHR11241:SF0">
    <property type="entry name" value="DEOXYURIDINE 5'-TRIPHOSPHATE NUCLEOTIDOHYDROLASE"/>
    <property type="match status" value="1"/>
</dbReference>
<protein>
    <recommendedName>
        <fullName evidence="5">Deoxyuridine 5'-triphosphate nucleotidohydrolase</fullName>
        <shortName evidence="5">dUTPase</shortName>
        <ecNumber evidence="5">3.6.1.23</ecNumber>
    </recommendedName>
    <alternativeName>
        <fullName evidence="5">dUTP pyrophosphatase</fullName>
    </alternativeName>
</protein>
<dbReference type="InterPro" id="IPR008181">
    <property type="entry name" value="dUTPase"/>
</dbReference>
<evidence type="ECO:0000256" key="3">
    <source>
        <dbReference type="ARBA" id="ARBA00022801"/>
    </source>
</evidence>
<evidence type="ECO:0000313" key="7">
    <source>
        <dbReference type="EMBL" id="KMQ92629.1"/>
    </source>
</evidence>
<dbReference type="EMBL" id="LBMM01004271">
    <property type="protein sequence ID" value="KMQ92629.1"/>
    <property type="molecule type" value="Genomic_DNA"/>
</dbReference>
<dbReference type="Pfam" id="PF00692">
    <property type="entry name" value="dUTPase"/>
    <property type="match status" value="1"/>
</dbReference>
<organism evidence="7 8">
    <name type="scientific">Lasius niger</name>
    <name type="common">Black garden ant</name>
    <dbReference type="NCBI Taxonomy" id="67767"/>
    <lineage>
        <taxon>Eukaryota</taxon>
        <taxon>Metazoa</taxon>
        <taxon>Ecdysozoa</taxon>
        <taxon>Arthropoda</taxon>
        <taxon>Hexapoda</taxon>
        <taxon>Insecta</taxon>
        <taxon>Pterygota</taxon>
        <taxon>Neoptera</taxon>
        <taxon>Endopterygota</taxon>
        <taxon>Hymenoptera</taxon>
        <taxon>Apocrita</taxon>
        <taxon>Aculeata</taxon>
        <taxon>Formicoidea</taxon>
        <taxon>Formicidae</taxon>
        <taxon>Formicinae</taxon>
        <taxon>Lasius</taxon>
        <taxon>Lasius</taxon>
    </lineage>
</organism>
<comment type="similarity">
    <text evidence="2 5">Belongs to the dUTPase family.</text>
</comment>
<keyword evidence="3 5" id="KW-0378">Hydrolase</keyword>
<keyword evidence="5" id="KW-0479">Metal-binding</keyword>
<dbReference type="UniPathway" id="UPA00610">
    <property type="reaction ID" value="UER00666"/>
</dbReference>
<dbReference type="OrthoDB" id="419889at2759"/>
<dbReference type="InterPro" id="IPR029054">
    <property type="entry name" value="dUTPase-like"/>
</dbReference>
<comment type="cofactor">
    <cofactor evidence="5">
        <name>Mg(2+)</name>
        <dbReference type="ChEBI" id="CHEBI:18420"/>
    </cofactor>
</comment>
<comment type="function">
    <text evidence="5">Involved in nucleotide metabolism via production of dUMP, the immediate precursor of thymidine nucleotides, and decreases the intracellular concentration of dUTP so that uracil cannot be incorporated into DNA.</text>
</comment>
<evidence type="ECO:0000256" key="2">
    <source>
        <dbReference type="ARBA" id="ARBA00006581"/>
    </source>
</evidence>
<proteinExistence type="inferred from homology"/>
<dbReference type="PANTHER" id="PTHR11241">
    <property type="entry name" value="DEOXYURIDINE 5'-TRIPHOSPHATE NUCLEOTIDOHYDROLASE"/>
    <property type="match status" value="1"/>
</dbReference>
<comment type="catalytic activity">
    <reaction evidence="5">
        <text>dUTP + H2O = dUMP + diphosphate + H(+)</text>
        <dbReference type="Rhea" id="RHEA:10248"/>
        <dbReference type="ChEBI" id="CHEBI:15377"/>
        <dbReference type="ChEBI" id="CHEBI:15378"/>
        <dbReference type="ChEBI" id="CHEBI:33019"/>
        <dbReference type="ChEBI" id="CHEBI:61555"/>
        <dbReference type="ChEBI" id="CHEBI:246422"/>
        <dbReference type="EC" id="3.6.1.23"/>
    </reaction>
</comment>
<dbReference type="InterPro" id="IPR033704">
    <property type="entry name" value="dUTPase_trimeric"/>
</dbReference>
<reference evidence="7 8" key="1">
    <citation type="submission" date="2015-04" db="EMBL/GenBank/DDBJ databases">
        <title>Lasius niger genome sequencing.</title>
        <authorList>
            <person name="Konorov E.A."/>
            <person name="Nikitin M.A."/>
            <person name="Kirill M.V."/>
            <person name="Chang P."/>
        </authorList>
    </citation>
    <scope>NUCLEOTIDE SEQUENCE [LARGE SCALE GENOMIC DNA]</scope>
    <source>
        <tissue evidence="7">Whole</tissue>
    </source>
</reference>
<dbReference type="Gene3D" id="2.70.40.10">
    <property type="match status" value="1"/>
</dbReference>
<dbReference type="Proteomes" id="UP000036403">
    <property type="component" value="Unassembled WGS sequence"/>
</dbReference>
<dbReference type="NCBIfam" id="NF001862">
    <property type="entry name" value="PRK00601.1"/>
    <property type="match status" value="1"/>
</dbReference>
<dbReference type="GO" id="GO:0046081">
    <property type="term" value="P:dUTP catabolic process"/>
    <property type="evidence" value="ECO:0007669"/>
    <property type="project" value="UniProtKB-UniRule"/>
</dbReference>
<dbReference type="NCBIfam" id="TIGR00576">
    <property type="entry name" value="dut"/>
    <property type="match status" value="1"/>
</dbReference>
<keyword evidence="8" id="KW-1185">Reference proteome</keyword>
<dbReference type="AlphaFoldDB" id="A0A0J7KQW4"/>
<evidence type="ECO:0000256" key="4">
    <source>
        <dbReference type="ARBA" id="ARBA00023080"/>
    </source>
</evidence>
<dbReference type="STRING" id="67767.A0A0J7KQW4"/>
<dbReference type="GO" id="GO:0006226">
    <property type="term" value="P:dUMP biosynthetic process"/>
    <property type="evidence" value="ECO:0007669"/>
    <property type="project" value="UniProtKB-UniRule"/>
</dbReference>
<dbReference type="EC" id="3.6.1.23" evidence="5"/>
<dbReference type="GO" id="GO:0004170">
    <property type="term" value="F:dUTP diphosphatase activity"/>
    <property type="evidence" value="ECO:0007669"/>
    <property type="project" value="UniProtKB-UniRule"/>
</dbReference>
<name>A0A0J7KQW4_LASNI</name>
<dbReference type="CDD" id="cd07557">
    <property type="entry name" value="trimeric_dUTPase"/>
    <property type="match status" value="1"/>
</dbReference>
<evidence type="ECO:0000256" key="5">
    <source>
        <dbReference type="RuleBase" id="RU367024"/>
    </source>
</evidence>